<protein>
    <recommendedName>
        <fullName evidence="11">N(4)-(beta-N-acetylglucosaminyl)-L-asparaginase</fullName>
        <ecNumber evidence="11">3.5.1.26</ecNumber>
    </recommendedName>
    <alternativeName>
        <fullName evidence="13">Aspartylglucosaminidase</fullName>
    </alternativeName>
    <alternativeName>
        <fullName evidence="12">Glycosylasparaginase</fullName>
    </alternativeName>
    <alternativeName>
        <fullName evidence="14">N4-(N-acetyl-beta-glucosaminyl)-L-asparagine amidase</fullName>
    </alternativeName>
</protein>
<evidence type="ECO:0000256" key="17">
    <source>
        <dbReference type="PIRSR" id="PIRSR600246-3"/>
    </source>
</evidence>
<feature type="binding site" evidence="16">
    <location>
        <begin position="260"/>
        <end position="263"/>
    </location>
    <ligand>
        <name>substrate</name>
    </ligand>
</feature>
<evidence type="ECO:0000256" key="1">
    <source>
        <dbReference type="ARBA" id="ARBA00004123"/>
    </source>
</evidence>
<feature type="domain" description="Protein RED C-terminal" evidence="20">
    <location>
        <begin position="771"/>
        <end position="874"/>
    </location>
</feature>
<feature type="domain" description="RED-like N-terminal" evidence="21">
    <location>
        <begin position="439"/>
        <end position="671"/>
    </location>
</feature>
<evidence type="ECO:0000256" key="18">
    <source>
        <dbReference type="SAM" id="MobiDB-lite"/>
    </source>
</evidence>
<evidence type="ECO:0000259" key="21">
    <source>
        <dbReference type="Pfam" id="PF07808"/>
    </source>
</evidence>
<evidence type="ECO:0000256" key="11">
    <source>
        <dbReference type="ARBA" id="ARBA00066729"/>
    </source>
</evidence>
<comment type="catalytic activity">
    <reaction evidence="9">
        <text>N(4)-(beta-N-acetyl-D-glucosaminyl)-L-asparagine + H2O = N-acetyl-beta-D-glucosaminylamine + L-aspartate + H(+)</text>
        <dbReference type="Rhea" id="RHEA:11544"/>
        <dbReference type="ChEBI" id="CHEBI:15377"/>
        <dbReference type="ChEBI" id="CHEBI:15378"/>
        <dbReference type="ChEBI" id="CHEBI:15947"/>
        <dbReference type="ChEBI" id="CHEBI:29991"/>
        <dbReference type="ChEBI" id="CHEBI:58080"/>
        <dbReference type="EC" id="3.5.1.26"/>
    </reaction>
</comment>
<keyword evidence="4" id="KW-0645">Protease</keyword>
<dbReference type="SUPFAM" id="SSF56235">
    <property type="entry name" value="N-terminal nucleophile aminohydrolases (Ntn hydrolases)"/>
    <property type="match status" value="1"/>
</dbReference>
<gene>
    <name evidence="24" type="primary">LOC411392</name>
</gene>
<keyword evidence="7" id="KW-0068">Autocatalytic cleavage</keyword>
<reference evidence="24" key="2">
    <citation type="submission" date="2025-04" db="UniProtKB">
        <authorList>
            <consortium name="RefSeq"/>
        </authorList>
    </citation>
    <scope>IDENTIFICATION</scope>
    <source>
        <strain evidence="24">DH4</strain>
        <tissue evidence="24">Whole body</tissue>
    </source>
</reference>
<dbReference type="GO" id="GO:0008233">
    <property type="term" value="F:peptidase activity"/>
    <property type="evidence" value="ECO:0007669"/>
    <property type="project" value="UniProtKB-KW"/>
</dbReference>
<feature type="active site" description="Nucleophile" evidence="15">
    <location>
        <position position="209"/>
    </location>
</feature>
<keyword evidence="19" id="KW-0732">Signal</keyword>
<comment type="similarity">
    <text evidence="2">Belongs to the RED family.</text>
</comment>
<dbReference type="GO" id="GO:0005634">
    <property type="term" value="C:nucleus"/>
    <property type="evidence" value="ECO:0007669"/>
    <property type="project" value="UniProtKB-SubCell"/>
</dbReference>
<feature type="region of interest" description="Disordered" evidence="18">
    <location>
        <begin position="543"/>
        <end position="573"/>
    </location>
</feature>
<dbReference type="GO" id="GO:0003948">
    <property type="term" value="F:N4-(beta-N-acetylglucosaminyl)-L-asparaginase activity"/>
    <property type="evidence" value="ECO:0007669"/>
    <property type="project" value="UniProtKB-EC"/>
</dbReference>
<dbReference type="Proteomes" id="UP000005203">
    <property type="component" value="Linkage group LG8"/>
</dbReference>
<evidence type="ECO:0000256" key="15">
    <source>
        <dbReference type="PIRSR" id="PIRSR600246-1"/>
    </source>
</evidence>
<name>A0A7M7MM38_APIME</name>
<reference evidence="22" key="1">
    <citation type="submission" date="2021-01" db="UniProtKB">
        <authorList>
            <consortium name="EnsemblMetazoa"/>
        </authorList>
    </citation>
    <scope>IDENTIFICATION</scope>
    <source>
        <strain evidence="22">DH4</strain>
    </source>
</reference>
<proteinExistence type="inferred from homology"/>
<feature type="compositionally biased region" description="Polar residues" evidence="18">
    <location>
        <begin position="421"/>
        <end position="430"/>
    </location>
</feature>
<evidence type="ECO:0000256" key="4">
    <source>
        <dbReference type="ARBA" id="ARBA00022670"/>
    </source>
</evidence>
<feature type="compositionally biased region" description="Basic residues" evidence="18">
    <location>
        <begin position="662"/>
        <end position="671"/>
    </location>
</feature>
<dbReference type="OrthoDB" id="3366823at2759"/>
<feature type="site" description="Cleavage; by autolysis" evidence="17">
    <location>
        <begin position="208"/>
        <end position="209"/>
    </location>
</feature>
<evidence type="ECO:0000256" key="19">
    <source>
        <dbReference type="SAM" id="SignalP"/>
    </source>
</evidence>
<evidence type="ECO:0000256" key="6">
    <source>
        <dbReference type="ARBA" id="ARBA00022801"/>
    </source>
</evidence>
<dbReference type="GO" id="GO:0006508">
    <property type="term" value="P:proteolysis"/>
    <property type="evidence" value="ECO:0007669"/>
    <property type="project" value="UniProtKB-KW"/>
</dbReference>
<evidence type="ECO:0000256" key="12">
    <source>
        <dbReference type="ARBA" id="ARBA00078726"/>
    </source>
</evidence>
<dbReference type="GeneID" id="411392"/>
<dbReference type="RefSeq" id="XP_026298036.1">
    <property type="nucleotide sequence ID" value="XM_026442251.1"/>
</dbReference>
<evidence type="ECO:0000256" key="7">
    <source>
        <dbReference type="ARBA" id="ARBA00022813"/>
    </source>
</evidence>
<keyword evidence="6" id="KW-0378">Hydrolase</keyword>
<dbReference type="InterPro" id="IPR012916">
    <property type="entry name" value="RED_N"/>
</dbReference>
<dbReference type="InterPro" id="IPR012492">
    <property type="entry name" value="RED_C"/>
</dbReference>
<sequence length="888" mass="99621">MKILLTIYLVLYISLTQYQEVFALNNKSIPLVVITWDYENATQKAWNVLNNEKRSALDAIEESCSFCEDQRCRKTVGYGGSPDESGETTLDALIMDGVTMDVGGVGLLRNVKNAISVARKVLHNTKHSLIGGELATKFAVEMGFKKESLQTEESKKMWLDWKAKKCQPNFWKNVNPDPTKTCGPYHSKDFMDNNLEEHLSYVTEENHDTIGVIAIDSNGHIAAGTSTNGARNKIPGRIGDSPIAGAGAYADQDIGAAAGTGEGDIMMRFLPSFLAVEEMRRNATPTAAATTAISRIAKHYPTFTGAVIALNKHGEYGAACNGITRFAYYVANPELGKPTIHYATCIDAKYQVFNMASRCIISLIEYLYTIAKMPETTEEDMGMSVRLTNDDFRKLLMTPRASVPSATPASVPGTARDANAKTAQTPNVSGGSRAELRRKKKSFYAKLKKQEEDKMAELAEKYRDRARERRDGTNQDYQAEDPMNSASAYRAVAPDLKSGMDAAERRRQMIQQSKFLGGDMEHTHLVKGLDYALLQKVRSEIEAKEHEQEQEMEKLVKPKDKKDKKEGEKKDDEMQFKTKIGRNIYRTIITMKSKQIERNELFTPGRMAYVIELDDENTDVDIPTTLIRSKADVPTIDNTPTLTTNDIVINKLAQILSYLRQGNRHGKKGKKYKDGRSRPDDMNDMDIAPRPQDESIYGDIGDYVPTISKKDPNQPREKKKGSYFDKPENGLDTDDKANTPQLPNVASSNSDNNAPKKGALLNKLAAEPEGYAECYPGLDEMQDAIDDSDDEVDYTKMDLGNKKGPIGRWDFDTPEEYSEYMNNKEALPKAAFQYGVKMADGRRTRKYNKEKNEKAELDREWQKIQNIMNKRKPTTVLDGASEFKVPRY</sequence>
<feature type="chain" id="PRO_5044660490" description="N(4)-(beta-N-acetylglucosaminyl)-L-asparaginase" evidence="19">
    <location>
        <begin position="24"/>
        <end position="888"/>
    </location>
</feature>
<evidence type="ECO:0000256" key="3">
    <source>
        <dbReference type="ARBA" id="ARBA00010872"/>
    </source>
</evidence>
<comment type="subcellular location">
    <subcellularLocation>
        <location evidence="1">Nucleus</location>
    </subcellularLocation>
</comment>
<comment type="similarity">
    <text evidence="3">Belongs to the Ntn-hydrolase family.</text>
</comment>
<organism evidence="22">
    <name type="scientific">Apis mellifera</name>
    <name type="common">Honeybee</name>
    <dbReference type="NCBI Taxonomy" id="7460"/>
    <lineage>
        <taxon>Eukaryota</taxon>
        <taxon>Metazoa</taxon>
        <taxon>Ecdysozoa</taxon>
        <taxon>Arthropoda</taxon>
        <taxon>Hexapoda</taxon>
        <taxon>Insecta</taxon>
        <taxon>Pterygota</taxon>
        <taxon>Neoptera</taxon>
        <taxon>Endopterygota</taxon>
        <taxon>Hymenoptera</taxon>
        <taxon>Apocrita</taxon>
        <taxon>Aculeata</taxon>
        <taxon>Apoidea</taxon>
        <taxon>Anthophila</taxon>
        <taxon>Apidae</taxon>
        <taxon>Apis</taxon>
    </lineage>
</organism>
<feature type="signal peptide" evidence="19">
    <location>
        <begin position="1"/>
        <end position="23"/>
    </location>
</feature>
<evidence type="ECO:0000313" key="24">
    <source>
        <dbReference type="RefSeq" id="XP_026298036.1"/>
    </source>
</evidence>
<evidence type="ECO:0000313" key="23">
    <source>
        <dbReference type="Proteomes" id="UP000005203"/>
    </source>
</evidence>
<keyword evidence="23" id="KW-1185">Reference proteome</keyword>
<dbReference type="AlphaFoldDB" id="A0A7M7MM38"/>
<dbReference type="EC" id="3.5.1.26" evidence="11"/>
<dbReference type="Pfam" id="PF07808">
    <property type="entry name" value="RED_N"/>
    <property type="match status" value="1"/>
</dbReference>
<keyword evidence="8" id="KW-0539">Nucleus</keyword>
<accession>A0A8B8H221</accession>
<feature type="binding site" evidence="16">
    <location>
        <begin position="237"/>
        <end position="240"/>
    </location>
    <ligand>
        <name>substrate</name>
    </ligand>
</feature>
<evidence type="ECO:0000256" key="13">
    <source>
        <dbReference type="ARBA" id="ARBA00079301"/>
    </source>
</evidence>
<dbReference type="Pfam" id="PF07807">
    <property type="entry name" value="RED_C"/>
    <property type="match status" value="1"/>
</dbReference>
<dbReference type="InterPro" id="IPR039896">
    <property type="entry name" value="Red-like"/>
</dbReference>
<evidence type="ECO:0000256" key="2">
    <source>
        <dbReference type="ARBA" id="ARBA00006660"/>
    </source>
</evidence>
<evidence type="ECO:0000256" key="10">
    <source>
        <dbReference type="ARBA" id="ARBA00053295"/>
    </source>
</evidence>
<dbReference type="PANTHER" id="PTHR12765">
    <property type="entry name" value="RED PROTEIN IK FACTOR CYTOKINE IK"/>
    <property type="match status" value="1"/>
</dbReference>
<evidence type="ECO:0000259" key="20">
    <source>
        <dbReference type="Pfam" id="PF07807"/>
    </source>
</evidence>
<evidence type="ECO:0000256" key="16">
    <source>
        <dbReference type="PIRSR" id="PIRSR600246-2"/>
    </source>
</evidence>
<feature type="region of interest" description="Disordered" evidence="18">
    <location>
        <begin position="401"/>
        <end position="435"/>
    </location>
</feature>
<evidence type="ECO:0000256" key="14">
    <source>
        <dbReference type="ARBA" id="ARBA00080645"/>
    </source>
</evidence>
<keyword evidence="5" id="KW-0677">Repeat</keyword>
<evidence type="ECO:0000256" key="5">
    <source>
        <dbReference type="ARBA" id="ARBA00022737"/>
    </source>
</evidence>
<feature type="compositionally biased region" description="Polar residues" evidence="18">
    <location>
        <begin position="738"/>
        <end position="753"/>
    </location>
</feature>
<feature type="region of interest" description="Disordered" evidence="18">
    <location>
        <begin position="662"/>
        <end position="756"/>
    </location>
</feature>
<feature type="compositionally biased region" description="Basic and acidic residues" evidence="18">
    <location>
        <begin position="672"/>
        <end position="681"/>
    </location>
</feature>
<dbReference type="InterPro" id="IPR000246">
    <property type="entry name" value="Peptidase_T2"/>
</dbReference>
<dbReference type="EnsemblMetazoa" id="XM_026442251">
    <property type="protein sequence ID" value="XP_026298036"/>
    <property type="gene ID" value="LOC411392"/>
</dbReference>
<accession>A0A7M7MM38</accession>
<evidence type="ECO:0000256" key="9">
    <source>
        <dbReference type="ARBA" id="ARBA00050421"/>
    </source>
</evidence>
<evidence type="ECO:0000313" key="22">
    <source>
        <dbReference type="EnsemblMetazoa" id="XP_026298036"/>
    </source>
</evidence>
<dbReference type="Gene3D" id="3.60.20.30">
    <property type="entry name" value="(Glycosyl)asparaginase"/>
    <property type="match status" value="1"/>
</dbReference>
<feature type="compositionally biased region" description="Basic and acidic residues" evidence="18">
    <location>
        <begin position="708"/>
        <end position="737"/>
    </location>
</feature>
<dbReference type="InterPro" id="IPR029055">
    <property type="entry name" value="Ntn_hydrolases_N"/>
</dbReference>
<dbReference type="Pfam" id="PF01112">
    <property type="entry name" value="Asparaginase_2"/>
    <property type="match status" value="1"/>
</dbReference>
<evidence type="ECO:0000256" key="8">
    <source>
        <dbReference type="ARBA" id="ARBA00023242"/>
    </source>
</evidence>
<dbReference type="CDD" id="cd04513">
    <property type="entry name" value="Glycosylasparaginase"/>
    <property type="match status" value="1"/>
</dbReference>
<dbReference type="FunFam" id="3.60.20.30:FF:000003">
    <property type="entry name" value="N(4)-(Beta-N-acetylglucosaminyl)-L-asparaginase isoform X1"/>
    <property type="match status" value="1"/>
</dbReference>
<comment type="function">
    <text evidence="10">Cleaves the GlcNAc-Asn bond which joins oligosaccharides to the peptide of asparagine-linked glycoproteins.</text>
</comment>
<dbReference type="KEGG" id="ame:411392"/>